<dbReference type="GO" id="GO:0006355">
    <property type="term" value="P:regulation of DNA-templated transcription"/>
    <property type="evidence" value="ECO:0007669"/>
    <property type="project" value="InterPro"/>
</dbReference>
<dbReference type="SUPFAM" id="SSF52172">
    <property type="entry name" value="CheY-like"/>
    <property type="match status" value="1"/>
</dbReference>
<dbReference type="InterPro" id="IPR000792">
    <property type="entry name" value="Tscrpt_reg_LuxR_C"/>
</dbReference>
<dbReference type="SUPFAM" id="SSF46894">
    <property type="entry name" value="C-terminal effector domain of the bipartite response regulators"/>
    <property type="match status" value="1"/>
</dbReference>
<evidence type="ECO:0000259" key="4">
    <source>
        <dbReference type="PROSITE" id="PS50043"/>
    </source>
</evidence>
<dbReference type="OrthoDB" id="9808843at2"/>
<protein>
    <submittedName>
        <fullName evidence="6">DNA-binding response regulator</fullName>
    </submittedName>
</protein>
<dbReference type="PROSITE" id="PS50043">
    <property type="entry name" value="HTH_LUXR_2"/>
    <property type="match status" value="1"/>
</dbReference>
<dbReference type="SMART" id="SM00421">
    <property type="entry name" value="HTH_LUXR"/>
    <property type="match status" value="1"/>
</dbReference>
<dbReference type="CDD" id="cd06170">
    <property type="entry name" value="LuxR_C_like"/>
    <property type="match status" value="1"/>
</dbReference>
<dbReference type="Pfam" id="PF00072">
    <property type="entry name" value="Response_reg"/>
    <property type="match status" value="1"/>
</dbReference>
<gene>
    <name evidence="6" type="ORF">DEO23_02480</name>
</gene>
<evidence type="ECO:0000313" key="7">
    <source>
        <dbReference type="Proteomes" id="UP000245590"/>
    </source>
</evidence>
<dbReference type="PANTHER" id="PTHR43214:SF42">
    <property type="entry name" value="TRANSCRIPTIONAL REGULATORY PROTEIN DESR"/>
    <property type="match status" value="1"/>
</dbReference>
<name>A0A2U2RP02_9MICO</name>
<organism evidence="6 7">
    <name type="scientific">Brachybacterium endophyticum</name>
    <dbReference type="NCBI Taxonomy" id="2182385"/>
    <lineage>
        <taxon>Bacteria</taxon>
        <taxon>Bacillati</taxon>
        <taxon>Actinomycetota</taxon>
        <taxon>Actinomycetes</taxon>
        <taxon>Micrococcales</taxon>
        <taxon>Dermabacteraceae</taxon>
        <taxon>Brachybacterium</taxon>
    </lineage>
</organism>
<evidence type="ECO:0000259" key="5">
    <source>
        <dbReference type="PROSITE" id="PS50110"/>
    </source>
</evidence>
<feature type="domain" description="Response regulatory" evidence="5">
    <location>
        <begin position="30"/>
        <end position="154"/>
    </location>
</feature>
<feature type="region of interest" description="Disordered" evidence="3">
    <location>
        <begin position="1"/>
        <end position="25"/>
    </location>
</feature>
<keyword evidence="2" id="KW-0597">Phosphoprotein</keyword>
<dbReference type="InterPro" id="IPR016032">
    <property type="entry name" value="Sig_transdc_resp-reg_C-effctor"/>
</dbReference>
<evidence type="ECO:0000256" key="2">
    <source>
        <dbReference type="PROSITE-ProRule" id="PRU00169"/>
    </source>
</evidence>
<proteinExistence type="predicted"/>
<dbReference type="PRINTS" id="PR00038">
    <property type="entry name" value="HTHLUXR"/>
</dbReference>
<reference evidence="6 7" key="1">
    <citation type="submission" date="2018-05" db="EMBL/GenBank/DDBJ databases">
        <title>Brachybacterium sp. M1HQ-2T, whole genome shotgun sequence.</title>
        <authorList>
            <person name="Tuo L."/>
        </authorList>
    </citation>
    <scope>NUCLEOTIDE SEQUENCE [LARGE SCALE GENOMIC DNA]</scope>
    <source>
        <strain evidence="6 7">M1HQ-2</strain>
    </source>
</reference>
<sequence length="236" mass="24341">MPATPTRTPTPDARSTKEPAVAETPAAPIRIALADDQALLRSGLAALLRLEADVEVVGEASDGAGALALVAEQHPDVLLLDVQMPAGAGPDGDPGPADGLEAAERLRGSGTRIIVLTTFGRAGYLRRTLEAGADGFMVKDAPVDRLVDAIRRVHQGLRVVDPELAAQSLAAGPNPLSAKETEVLRACSVGGSTADVAARVFLSEGTVRNHISSAIGKLGVANRAEAVRRATDNGWL</sequence>
<dbReference type="GO" id="GO:0000160">
    <property type="term" value="P:phosphorelay signal transduction system"/>
    <property type="evidence" value="ECO:0007669"/>
    <property type="project" value="InterPro"/>
</dbReference>
<dbReference type="SMART" id="SM00448">
    <property type="entry name" value="REC"/>
    <property type="match status" value="1"/>
</dbReference>
<dbReference type="Gene3D" id="3.40.50.2300">
    <property type="match status" value="1"/>
</dbReference>
<accession>A0A2U2RP02</accession>
<evidence type="ECO:0000256" key="3">
    <source>
        <dbReference type="SAM" id="MobiDB-lite"/>
    </source>
</evidence>
<keyword evidence="7" id="KW-1185">Reference proteome</keyword>
<evidence type="ECO:0000256" key="1">
    <source>
        <dbReference type="ARBA" id="ARBA00023125"/>
    </source>
</evidence>
<dbReference type="PROSITE" id="PS00622">
    <property type="entry name" value="HTH_LUXR_1"/>
    <property type="match status" value="1"/>
</dbReference>
<dbReference type="Proteomes" id="UP000245590">
    <property type="component" value="Unassembled WGS sequence"/>
</dbReference>
<feature type="compositionally biased region" description="Low complexity" evidence="3">
    <location>
        <begin position="1"/>
        <end position="13"/>
    </location>
</feature>
<dbReference type="EMBL" id="QFKX01000001">
    <property type="protein sequence ID" value="PWH07515.1"/>
    <property type="molecule type" value="Genomic_DNA"/>
</dbReference>
<dbReference type="InterPro" id="IPR001789">
    <property type="entry name" value="Sig_transdc_resp-reg_receiver"/>
</dbReference>
<dbReference type="InterPro" id="IPR039420">
    <property type="entry name" value="WalR-like"/>
</dbReference>
<dbReference type="GO" id="GO:0003677">
    <property type="term" value="F:DNA binding"/>
    <property type="evidence" value="ECO:0007669"/>
    <property type="project" value="UniProtKB-KW"/>
</dbReference>
<feature type="modified residue" description="4-aspartylphosphate" evidence="2">
    <location>
        <position position="81"/>
    </location>
</feature>
<dbReference type="PANTHER" id="PTHR43214">
    <property type="entry name" value="TWO-COMPONENT RESPONSE REGULATOR"/>
    <property type="match status" value="1"/>
</dbReference>
<dbReference type="InterPro" id="IPR011006">
    <property type="entry name" value="CheY-like_superfamily"/>
</dbReference>
<evidence type="ECO:0000313" key="6">
    <source>
        <dbReference type="EMBL" id="PWH07515.1"/>
    </source>
</evidence>
<comment type="caution">
    <text evidence="6">The sequence shown here is derived from an EMBL/GenBank/DDBJ whole genome shotgun (WGS) entry which is preliminary data.</text>
</comment>
<dbReference type="PROSITE" id="PS50110">
    <property type="entry name" value="RESPONSE_REGULATORY"/>
    <property type="match status" value="1"/>
</dbReference>
<dbReference type="Pfam" id="PF00196">
    <property type="entry name" value="GerE"/>
    <property type="match status" value="1"/>
</dbReference>
<keyword evidence="1 6" id="KW-0238">DNA-binding</keyword>
<feature type="domain" description="HTH luxR-type" evidence="4">
    <location>
        <begin position="169"/>
        <end position="234"/>
    </location>
</feature>
<dbReference type="AlphaFoldDB" id="A0A2U2RP02"/>